<dbReference type="PANTHER" id="PTHR43280:SF32">
    <property type="entry name" value="TRANSCRIPTIONAL REGULATORY PROTEIN"/>
    <property type="match status" value="1"/>
</dbReference>
<dbReference type="Pfam" id="PF12833">
    <property type="entry name" value="HTH_18"/>
    <property type="match status" value="1"/>
</dbReference>
<dbReference type="EMBL" id="JAGHKO010000011">
    <property type="protein sequence ID" value="MBO9203804.1"/>
    <property type="molecule type" value="Genomic_DNA"/>
</dbReference>
<protein>
    <submittedName>
        <fullName evidence="5">AraC family transcriptional regulator</fullName>
    </submittedName>
</protein>
<dbReference type="SUPFAM" id="SSF51215">
    <property type="entry name" value="Regulatory protein AraC"/>
    <property type="match status" value="1"/>
</dbReference>
<accession>A0ABS3Z0W1</accession>
<evidence type="ECO:0000256" key="3">
    <source>
        <dbReference type="ARBA" id="ARBA00023163"/>
    </source>
</evidence>
<keyword evidence="6" id="KW-1185">Reference proteome</keyword>
<comment type="caution">
    <text evidence="5">The sequence shown here is derived from an EMBL/GenBank/DDBJ whole genome shotgun (WGS) entry which is preliminary data.</text>
</comment>
<sequence>MKPKTNTVPQHSFADVLSVIGRQTDSAGLYIIKEAGDESNPGNFIQYPFRSDHFIVLLQLEGSGHSKINFADYTTHKGQVLTIPPNAIRHFSIQPPECRFAALVFTSSFLSQSGLNLKHTDLFDLLSATNSYRLDPEPQEFELLRNLFHVLYEKYTSNNSSSLDQQVIDHLFQAILYELSAVYHRCNSQKKVEYTRKEDISMRFVKLLAESFRQERSVMYYAEQLHVTPRYLSQTVKEITGKSAGELIDEMVIMEARALLNDVSFTIAQVADSLFFSDQFFFSKYFKRHAGISPSEYRRSS</sequence>
<gene>
    <name evidence="5" type="ORF">J7I42_26200</name>
</gene>
<dbReference type="InterPro" id="IPR037923">
    <property type="entry name" value="HTH-like"/>
</dbReference>
<feature type="domain" description="HTH araC/xylS-type" evidence="4">
    <location>
        <begin position="202"/>
        <end position="300"/>
    </location>
</feature>
<dbReference type="InterPro" id="IPR009057">
    <property type="entry name" value="Homeodomain-like_sf"/>
</dbReference>
<dbReference type="RefSeq" id="WP_209141856.1">
    <property type="nucleotide sequence ID" value="NZ_JAGHKO010000011.1"/>
</dbReference>
<dbReference type="SMART" id="SM00342">
    <property type="entry name" value="HTH_ARAC"/>
    <property type="match status" value="1"/>
</dbReference>
<dbReference type="PROSITE" id="PS01124">
    <property type="entry name" value="HTH_ARAC_FAMILY_2"/>
    <property type="match status" value="1"/>
</dbReference>
<evidence type="ECO:0000313" key="6">
    <source>
        <dbReference type="Proteomes" id="UP000677244"/>
    </source>
</evidence>
<organism evidence="5 6">
    <name type="scientific">Niastella soli</name>
    <dbReference type="NCBI Taxonomy" id="2821487"/>
    <lineage>
        <taxon>Bacteria</taxon>
        <taxon>Pseudomonadati</taxon>
        <taxon>Bacteroidota</taxon>
        <taxon>Chitinophagia</taxon>
        <taxon>Chitinophagales</taxon>
        <taxon>Chitinophagaceae</taxon>
        <taxon>Niastella</taxon>
    </lineage>
</organism>
<reference evidence="5 6" key="1">
    <citation type="submission" date="2021-03" db="EMBL/GenBank/DDBJ databases">
        <title>Assistant Professor.</title>
        <authorList>
            <person name="Huq M.A."/>
        </authorList>
    </citation>
    <scope>NUCLEOTIDE SEQUENCE [LARGE SCALE GENOMIC DNA]</scope>
    <source>
        <strain evidence="5 6">MAH-29</strain>
    </source>
</reference>
<dbReference type="SUPFAM" id="SSF46689">
    <property type="entry name" value="Homeodomain-like"/>
    <property type="match status" value="1"/>
</dbReference>
<keyword evidence="2" id="KW-0238">DNA-binding</keyword>
<evidence type="ECO:0000313" key="5">
    <source>
        <dbReference type="EMBL" id="MBO9203804.1"/>
    </source>
</evidence>
<evidence type="ECO:0000256" key="2">
    <source>
        <dbReference type="ARBA" id="ARBA00023125"/>
    </source>
</evidence>
<dbReference type="PANTHER" id="PTHR43280">
    <property type="entry name" value="ARAC-FAMILY TRANSCRIPTIONAL REGULATOR"/>
    <property type="match status" value="1"/>
</dbReference>
<keyword evidence="1" id="KW-0805">Transcription regulation</keyword>
<evidence type="ECO:0000259" key="4">
    <source>
        <dbReference type="PROSITE" id="PS01124"/>
    </source>
</evidence>
<evidence type="ECO:0000256" key="1">
    <source>
        <dbReference type="ARBA" id="ARBA00023015"/>
    </source>
</evidence>
<dbReference type="Gene3D" id="1.10.10.60">
    <property type="entry name" value="Homeodomain-like"/>
    <property type="match status" value="1"/>
</dbReference>
<dbReference type="InterPro" id="IPR018060">
    <property type="entry name" value="HTH_AraC"/>
</dbReference>
<name>A0ABS3Z0W1_9BACT</name>
<proteinExistence type="predicted"/>
<keyword evidence="3" id="KW-0804">Transcription</keyword>
<dbReference type="Proteomes" id="UP000677244">
    <property type="component" value="Unassembled WGS sequence"/>
</dbReference>